<feature type="transmembrane region" description="Helical" evidence="8">
    <location>
        <begin position="375"/>
        <end position="397"/>
    </location>
</feature>
<dbReference type="CDD" id="cd06261">
    <property type="entry name" value="TM_PBP2"/>
    <property type="match status" value="2"/>
</dbReference>
<evidence type="ECO:0000313" key="11">
    <source>
        <dbReference type="Proteomes" id="UP000285120"/>
    </source>
</evidence>
<dbReference type="InterPro" id="IPR000515">
    <property type="entry name" value="MetI-like"/>
</dbReference>
<dbReference type="PANTHER" id="PTHR43357:SF3">
    <property type="entry name" value="FE(3+)-TRANSPORT SYSTEM PERMEASE PROTEIN FBPB 2"/>
    <property type="match status" value="1"/>
</dbReference>
<keyword evidence="4" id="KW-0997">Cell inner membrane</keyword>
<gene>
    <name evidence="10" type="ORF">ATL39_0655</name>
</gene>
<comment type="subcellular location">
    <subcellularLocation>
        <location evidence="1">Cell inner membrane</location>
        <topology evidence="1">Multi-pass membrane protein</topology>
    </subcellularLocation>
    <subcellularLocation>
        <location evidence="8">Cell membrane</location>
        <topology evidence="8">Multi-pass membrane protein</topology>
    </subcellularLocation>
</comment>
<sequence length="579" mass="62763">MFHSTGLKKERGTPPLSFLLSALAKRRIFGGISLLLLFIFFVLPLLRLVELSFSGEEGFTFSVYQEVWREASTWTTLWNTVIIVGVSTLFSAGGGLLAAIIVAYSDIRGKSIMHLFILLPFVIPSYIVTLAWTQLFSSNGWVAALLEKLPGDIAVVNLYSMGGIIFVLSISHFPLVYLLTVSVLRRIPRELEAAARVSGAGKWQTFRTVYWPLALPGLAGGGLLAFLASLDNFGIPAFLGIPANIPVLSTAIYQEIAGFGPQAFSRAAVLASLLGAAALIGTLFQWLLTKKSQNHETSYEDTAPRFTFGKYRKYAEIIIWSFLFIISIIPLTAMAAASLSPAFGAPFRLDTITFEHYRFLLAGNSQVSGAITNSLTLALITTFAALVIGTTIAYFRVYRPSAFSKSAELSIALPYALPGTVLALALIFTWMQPVPGWNPGVYGSIWILIIAYITRFTILQGRASTTAFMQIGQSMQEAARSSGAGFFSLWRKIMIPLMLSGLAGGAFLVFLSALAELTVSALLWSSGNETIGVMIFQFEQAGYTTHSTAFSSLIVGGMAVIGIGLLLLKKRLEKRGVTA</sequence>
<dbReference type="Gene3D" id="1.10.3720.10">
    <property type="entry name" value="MetI-like"/>
    <property type="match status" value="2"/>
</dbReference>
<keyword evidence="3" id="KW-1003">Cell membrane</keyword>
<feature type="transmembrane region" description="Helical" evidence="8">
    <location>
        <begin position="209"/>
        <end position="230"/>
    </location>
</feature>
<keyword evidence="5 8" id="KW-0812">Transmembrane</keyword>
<dbReference type="Pfam" id="PF00528">
    <property type="entry name" value="BPD_transp_1"/>
    <property type="match status" value="2"/>
</dbReference>
<dbReference type="AlphaFoldDB" id="A0A419V8Y8"/>
<dbReference type="EMBL" id="RAPK01000006">
    <property type="protein sequence ID" value="RKD76438.1"/>
    <property type="molecule type" value="Genomic_DNA"/>
</dbReference>
<keyword evidence="7 8" id="KW-0472">Membrane</keyword>
<feature type="transmembrane region" description="Helical" evidence="8">
    <location>
        <begin position="317"/>
        <end position="339"/>
    </location>
</feature>
<feature type="transmembrane region" description="Helical" evidence="8">
    <location>
        <begin position="77"/>
        <end position="103"/>
    </location>
</feature>
<evidence type="ECO:0000256" key="3">
    <source>
        <dbReference type="ARBA" id="ARBA00022475"/>
    </source>
</evidence>
<feature type="transmembrane region" description="Helical" evidence="8">
    <location>
        <begin position="497"/>
        <end position="524"/>
    </location>
</feature>
<dbReference type="Proteomes" id="UP000285120">
    <property type="component" value="Unassembled WGS sequence"/>
</dbReference>
<comment type="caution">
    <text evidence="10">The sequence shown here is derived from an EMBL/GenBank/DDBJ whole genome shotgun (WGS) entry which is preliminary data.</text>
</comment>
<feature type="transmembrane region" description="Helical" evidence="8">
    <location>
        <begin position="28"/>
        <end position="46"/>
    </location>
</feature>
<dbReference type="PROSITE" id="PS50928">
    <property type="entry name" value="ABC_TM1"/>
    <property type="match status" value="2"/>
</dbReference>
<protein>
    <submittedName>
        <fullName evidence="10">Iron(III) transport system permease protein</fullName>
    </submittedName>
</protein>
<keyword evidence="6 8" id="KW-1133">Transmembrane helix</keyword>
<evidence type="ECO:0000256" key="6">
    <source>
        <dbReference type="ARBA" id="ARBA00022989"/>
    </source>
</evidence>
<feature type="transmembrane region" description="Helical" evidence="8">
    <location>
        <begin position="115"/>
        <end position="136"/>
    </location>
</feature>
<dbReference type="SUPFAM" id="SSF161098">
    <property type="entry name" value="MetI-like"/>
    <property type="match status" value="2"/>
</dbReference>
<feature type="transmembrane region" description="Helical" evidence="8">
    <location>
        <begin position="409"/>
        <end position="428"/>
    </location>
</feature>
<dbReference type="RefSeq" id="WP_120191841.1">
    <property type="nucleotide sequence ID" value="NZ_RAPK01000006.1"/>
</dbReference>
<dbReference type="OrthoDB" id="9776648at2"/>
<evidence type="ECO:0000259" key="9">
    <source>
        <dbReference type="PROSITE" id="PS50928"/>
    </source>
</evidence>
<dbReference type="PANTHER" id="PTHR43357">
    <property type="entry name" value="INNER MEMBRANE ABC TRANSPORTER PERMEASE PROTEIN YDCV"/>
    <property type="match status" value="1"/>
</dbReference>
<feature type="transmembrane region" description="Helical" evidence="8">
    <location>
        <begin position="440"/>
        <end position="459"/>
    </location>
</feature>
<evidence type="ECO:0000313" key="10">
    <source>
        <dbReference type="EMBL" id="RKD76438.1"/>
    </source>
</evidence>
<evidence type="ECO:0000256" key="5">
    <source>
        <dbReference type="ARBA" id="ARBA00022692"/>
    </source>
</evidence>
<feature type="transmembrane region" description="Helical" evidence="8">
    <location>
        <begin position="549"/>
        <end position="568"/>
    </location>
</feature>
<evidence type="ECO:0000256" key="7">
    <source>
        <dbReference type="ARBA" id="ARBA00023136"/>
    </source>
</evidence>
<keyword evidence="2 8" id="KW-0813">Transport</keyword>
<organism evidence="10 11">
    <name type="scientific">Sinobaca qinghaiensis</name>
    <dbReference type="NCBI Taxonomy" id="342944"/>
    <lineage>
        <taxon>Bacteria</taxon>
        <taxon>Bacillati</taxon>
        <taxon>Bacillota</taxon>
        <taxon>Bacilli</taxon>
        <taxon>Bacillales</taxon>
        <taxon>Sporolactobacillaceae</taxon>
        <taxon>Sinobaca</taxon>
    </lineage>
</organism>
<comment type="similarity">
    <text evidence="8">Belongs to the binding-protein-dependent transport system permease family.</text>
</comment>
<name>A0A419V8Y8_9BACL</name>
<dbReference type="GO" id="GO:0005886">
    <property type="term" value="C:plasma membrane"/>
    <property type="evidence" value="ECO:0007669"/>
    <property type="project" value="UniProtKB-SubCell"/>
</dbReference>
<feature type="domain" description="ABC transmembrane type-1" evidence="9">
    <location>
        <begin position="371"/>
        <end position="567"/>
    </location>
</feature>
<feature type="transmembrane region" description="Helical" evidence="8">
    <location>
        <begin position="156"/>
        <end position="179"/>
    </location>
</feature>
<evidence type="ECO:0000256" key="4">
    <source>
        <dbReference type="ARBA" id="ARBA00022519"/>
    </source>
</evidence>
<proteinExistence type="inferred from homology"/>
<dbReference type="InterPro" id="IPR035906">
    <property type="entry name" value="MetI-like_sf"/>
</dbReference>
<reference evidence="10 11" key="1">
    <citation type="submission" date="2018-09" db="EMBL/GenBank/DDBJ databases">
        <title>Genomic Encyclopedia of Archaeal and Bacterial Type Strains, Phase II (KMG-II): from individual species to whole genera.</title>
        <authorList>
            <person name="Goeker M."/>
        </authorList>
    </citation>
    <scope>NUCLEOTIDE SEQUENCE [LARGE SCALE GENOMIC DNA]</scope>
    <source>
        <strain evidence="10 11">DSM 17008</strain>
    </source>
</reference>
<evidence type="ECO:0000256" key="2">
    <source>
        <dbReference type="ARBA" id="ARBA00022448"/>
    </source>
</evidence>
<dbReference type="GO" id="GO:0055085">
    <property type="term" value="P:transmembrane transport"/>
    <property type="evidence" value="ECO:0007669"/>
    <property type="project" value="InterPro"/>
</dbReference>
<feature type="transmembrane region" description="Helical" evidence="8">
    <location>
        <begin position="267"/>
        <end position="288"/>
    </location>
</feature>
<feature type="domain" description="ABC transmembrane type-1" evidence="9">
    <location>
        <begin position="77"/>
        <end position="285"/>
    </location>
</feature>
<accession>A0A419V8Y8</accession>
<evidence type="ECO:0000256" key="1">
    <source>
        <dbReference type="ARBA" id="ARBA00004429"/>
    </source>
</evidence>
<keyword evidence="11" id="KW-1185">Reference proteome</keyword>
<evidence type="ECO:0000256" key="8">
    <source>
        <dbReference type="RuleBase" id="RU363032"/>
    </source>
</evidence>